<sequence length="94" mass="11032">MFVVTYHRFSSREQEFQWRVEQSGDQPINHGAIWLALISLSRWRHPGGHWSMPLFGMQSSFEQVSLEKRSERRLAKSQVKTTVEFAPVRSAQEL</sequence>
<reference evidence="1" key="2">
    <citation type="submission" date="2021-02" db="EMBL/GenBank/DDBJ databases">
        <authorList>
            <person name="Kimball J.A."/>
            <person name="Haas M.W."/>
            <person name="Macchietto M."/>
            <person name="Kono T."/>
            <person name="Duquette J."/>
            <person name="Shao M."/>
        </authorList>
    </citation>
    <scope>NUCLEOTIDE SEQUENCE</scope>
    <source>
        <tissue evidence="1">Fresh leaf tissue</tissue>
    </source>
</reference>
<dbReference type="Proteomes" id="UP000729402">
    <property type="component" value="Unassembled WGS sequence"/>
</dbReference>
<dbReference type="AlphaFoldDB" id="A0A8J5WHR5"/>
<evidence type="ECO:0000313" key="2">
    <source>
        <dbReference type="Proteomes" id="UP000729402"/>
    </source>
</evidence>
<accession>A0A8J5WHR5</accession>
<protein>
    <submittedName>
        <fullName evidence="1">Uncharacterized protein</fullName>
    </submittedName>
</protein>
<comment type="caution">
    <text evidence="1">The sequence shown here is derived from an EMBL/GenBank/DDBJ whole genome shotgun (WGS) entry which is preliminary data.</text>
</comment>
<gene>
    <name evidence="1" type="ORF">GUJ93_ZPchr0011g28483</name>
</gene>
<organism evidence="1 2">
    <name type="scientific">Zizania palustris</name>
    <name type="common">Northern wild rice</name>
    <dbReference type="NCBI Taxonomy" id="103762"/>
    <lineage>
        <taxon>Eukaryota</taxon>
        <taxon>Viridiplantae</taxon>
        <taxon>Streptophyta</taxon>
        <taxon>Embryophyta</taxon>
        <taxon>Tracheophyta</taxon>
        <taxon>Spermatophyta</taxon>
        <taxon>Magnoliopsida</taxon>
        <taxon>Liliopsida</taxon>
        <taxon>Poales</taxon>
        <taxon>Poaceae</taxon>
        <taxon>BOP clade</taxon>
        <taxon>Oryzoideae</taxon>
        <taxon>Oryzeae</taxon>
        <taxon>Zizaniinae</taxon>
        <taxon>Zizania</taxon>
    </lineage>
</organism>
<reference evidence="1" key="1">
    <citation type="journal article" date="2021" name="bioRxiv">
        <title>Whole Genome Assembly and Annotation of Northern Wild Rice, Zizania palustris L., Supports a Whole Genome Duplication in the Zizania Genus.</title>
        <authorList>
            <person name="Haas M."/>
            <person name="Kono T."/>
            <person name="Macchietto M."/>
            <person name="Millas R."/>
            <person name="McGilp L."/>
            <person name="Shao M."/>
            <person name="Duquette J."/>
            <person name="Hirsch C.N."/>
            <person name="Kimball J."/>
        </authorList>
    </citation>
    <scope>NUCLEOTIDE SEQUENCE</scope>
    <source>
        <tissue evidence="1">Fresh leaf tissue</tissue>
    </source>
</reference>
<keyword evidence="2" id="KW-1185">Reference proteome</keyword>
<evidence type="ECO:0000313" key="1">
    <source>
        <dbReference type="EMBL" id="KAG8089539.1"/>
    </source>
</evidence>
<name>A0A8J5WHR5_ZIZPA</name>
<dbReference type="EMBL" id="JAAALK010000081">
    <property type="protein sequence ID" value="KAG8089539.1"/>
    <property type="molecule type" value="Genomic_DNA"/>
</dbReference>
<proteinExistence type="predicted"/>